<reference evidence="3" key="1">
    <citation type="submission" date="2015-06" db="EMBL/GenBank/DDBJ databases">
        <title>Expansion of signal transduction pathways in fungi by whole-genome duplication.</title>
        <authorList>
            <consortium name="DOE Joint Genome Institute"/>
            <person name="Corrochano L.M."/>
            <person name="Kuo A."/>
            <person name="Marcet-Houben M."/>
            <person name="Polaino S."/>
            <person name="Salamov A."/>
            <person name="Villalobos J.M."/>
            <person name="Alvarez M.I."/>
            <person name="Avalos J."/>
            <person name="Benito E.P."/>
            <person name="Benoit I."/>
            <person name="Burger G."/>
            <person name="Camino L.P."/>
            <person name="Canovas D."/>
            <person name="Cerda-Olmedo E."/>
            <person name="Cheng J.-F."/>
            <person name="Dominguez A."/>
            <person name="Elias M."/>
            <person name="Eslava A.P."/>
            <person name="Glaser F."/>
            <person name="Grimwood J."/>
            <person name="Gutierrez G."/>
            <person name="Heitman J."/>
            <person name="Henrissat B."/>
            <person name="Iturriaga E.A."/>
            <person name="Lang B.F."/>
            <person name="Lavin J.L."/>
            <person name="Lee S."/>
            <person name="Li W."/>
            <person name="Lindquist E."/>
            <person name="Lopez-Garcia S."/>
            <person name="Luque E.M."/>
            <person name="Marcos A.T."/>
            <person name="Martin J."/>
            <person name="McCluskey K."/>
            <person name="Medina H.R."/>
            <person name="Miralles-Duran A."/>
            <person name="Miyazaki A."/>
            <person name="Munoz-Torres E."/>
            <person name="Oguiza J.A."/>
            <person name="Ohm R."/>
            <person name="Olmedo M."/>
            <person name="Orejas M."/>
            <person name="Ortiz-Castellanos L."/>
            <person name="Pisabarro A.G."/>
            <person name="Rodriguez-Romero J."/>
            <person name="Ruiz-Herrera J."/>
            <person name="Ruiz-Vazquez R."/>
            <person name="Sanz C."/>
            <person name="Schackwitz W."/>
            <person name="Schmutz J."/>
            <person name="Shahriari M."/>
            <person name="Shelest E."/>
            <person name="Silva-Franco F."/>
            <person name="Soanes D."/>
            <person name="Syed K."/>
            <person name="Tagua V.G."/>
            <person name="Talbot N.J."/>
            <person name="Thon M."/>
            <person name="De vries R.P."/>
            <person name="Wiebenga A."/>
            <person name="Yadav J.S."/>
            <person name="Braun E.L."/>
            <person name="Baker S."/>
            <person name="Garre V."/>
            <person name="Horwitz B."/>
            <person name="Torres-Martinez S."/>
            <person name="Idnurm A."/>
            <person name="Herrera-Estrella A."/>
            <person name="Gabaldon T."/>
            <person name="Grigoriev I.V."/>
        </authorList>
    </citation>
    <scope>NUCLEOTIDE SEQUENCE [LARGE SCALE GENOMIC DNA]</scope>
    <source>
        <strain evidence="3">NRRL 1555(-)</strain>
    </source>
</reference>
<keyword evidence="1" id="KW-0472">Membrane</keyword>
<feature type="transmembrane region" description="Helical" evidence="1">
    <location>
        <begin position="45"/>
        <end position="62"/>
    </location>
</feature>
<keyword evidence="1" id="KW-0812">Transmembrane</keyword>
<gene>
    <name evidence="2" type="ORF">PHYBLDRAFT_65409</name>
</gene>
<dbReference type="GeneID" id="29002358"/>
<dbReference type="AlphaFoldDB" id="A0A163ACH0"/>
<dbReference type="EMBL" id="KV440983">
    <property type="protein sequence ID" value="OAD72551.1"/>
    <property type="molecule type" value="Genomic_DNA"/>
</dbReference>
<protein>
    <submittedName>
        <fullName evidence="2">Uncharacterized protein</fullName>
    </submittedName>
</protein>
<dbReference type="InParanoid" id="A0A163ACH0"/>
<sequence length="127" mass="14563">MALKLNSSDKRCLLKYAIRIMVQLPSTDSTICTNLKDKRKKVGKFYWVTLWTGCLKALIIVPDDQLHVKDIALVSSLELLFYNKYFMTFGADSILLSLLYFGGLLLYNNDISRFNINYNCYVGSESI</sequence>
<dbReference type="RefSeq" id="XP_018290591.1">
    <property type="nucleotide sequence ID" value="XM_018441452.1"/>
</dbReference>
<organism evidence="2 3">
    <name type="scientific">Phycomyces blakesleeanus (strain ATCC 8743b / DSM 1359 / FGSC 10004 / NBRC 33097 / NRRL 1555)</name>
    <dbReference type="NCBI Taxonomy" id="763407"/>
    <lineage>
        <taxon>Eukaryota</taxon>
        <taxon>Fungi</taxon>
        <taxon>Fungi incertae sedis</taxon>
        <taxon>Mucoromycota</taxon>
        <taxon>Mucoromycotina</taxon>
        <taxon>Mucoromycetes</taxon>
        <taxon>Mucorales</taxon>
        <taxon>Phycomycetaceae</taxon>
        <taxon>Phycomyces</taxon>
    </lineage>
</organism>
<evidence type="ECO:0000313" key="2">
    <source>
        <dbReference type="EMBL" id="OAD72551.1"/>
    </source>
</evidence>
<name>A0A163ACH0_PHYB8</name>
<keyword evidence="3" id="KW-1185">Reference proteome</keyword>
<dbReference type="VEuPathDB" id="FungiDB:PHYBLDRAFT_65409"/>
<feature type="transmembrane region" description="Helical" evidence="1">
    <location>
        <begin position="82"/>
        <end position="107"/>
    </location>
</feature>
<evidence type="ECO:0000256" key="1">
    <source>
        <dbReference type="SAM" id="Phobius"/>
    </source>
</evidence>
<keyword evidence="1" id="KW-1133">Transmembrane helix</keyword>
<dbReference type="Proteomes" id="UP000077315">
    <property type="component" value="Unassembled WGS sequence"/>
</dbReference>
<accession>A0A163ACH0</accession>
<proteinExistence type="predicted"/>
<evidence type="ECO:0000313" key="3">
    <source>
        <dbReference type="Proteomes" id="UP000077315"/>
    </source>
</evidence>